<evidence type="ECO:0000313" key="3">
    <source>
        <dbReference type="Proteomes" id="UP000076532"/>
    </source>
</evidence>
<organism evidence="2 3">
    <name type="scientific">Athelia psychrophila</name>
    <dbReference type="NCBI Taxonomy" id="1759441"/>
    <lineage>
        <taxon>Eukaryota</taxon>
        <taxon>Fungi</taxon>
        <taxon>Dikarya</taxon>
        <taxon>Basidiomycota</taxon>
        <taxon>Agaricomycotina</taxon>
        <taxon>Agaricomycetes</taxon>
        <taxon>Agaricomycetidae</taxon>
        <taxon>Atheliales</taxon>
        <taxon>Atheliaceae</taxon>
        <taxon>Athelia</taxon>
    </lineage>
</organism>
<feature type="compositionally biased region" description="Polar residues" evidence="1">
    <location>
        <begin position="1"/>
        <end position="11"/>
    </location>
</feature>
<feature type="region of interest" description="Disordered" evidence="1">
    <location>
        <begin position="1"/>
        <end position="90"/>
    </location>
</feature>
<feature type="compositionally biased region" description="Polar residues" evidence="1">
    <location>
        <begin position="228"/>
        <end position="243"/>
    </location>
</feature>
<gene>
    <name evidence="2" type="ORF">FIBSPDRAFT_947143</name>
</gene>
<evidence type="ECO:0000313" key="2">
    <source>
        <dbReference type="EMBL" id="KZP29143.1"/>
    </source>
</evidence>
<accession>A0A166S8G0</accession>
<protein>
    <submittedName>
        <fullName evidence="2">Uncharacterized protein</fullName>
    </submittedName>
</protein>
<feature type="region of interest" description="Disordered" evidence="1">
    <location>
        <begin position="584"/>
        <end position="609"/>
    </location>
</feature>
<feature type="compositionally biased region" description="Polar residues" evidence="1">
    <location>
        <begin position="154"/>
        <end position="163"/>
    </location>
</feature>
<proteinExistence type="predicted"/>
<dbReference type="OrthoDB" id="2970403at2759"/>
<feature type="region of interest" description="Disordered" evidence="1">
    <location>
        <begin position="105"/>
        <end position="243"/>
    </location>
</feature>
<reference evidence="2 3" key="1">
    <citation type="journal article" date="2016" name="Mol. Biol. Evol.">
        <title>Comparative Genomics of Early-Diverging Mushroom-Forming Fungi Provides Insights into the Origins of Lignocellulose Decay Capabilities.</title>
        <authorList>
            <person name="Nagy L.G."/>
            <person name="Riley R."/>
            <person name="Tritt A."/>
            <person name="Adam C."/>
            <person name="Daum C."/>
            <person name="Floudas D."/>
            <person name="Sun H."/>
            <person name="Yadav J.S."/>
            <person name="Pangilinan J."/>
            <person name="Larsson K.H."/>
            <person name="Matsuura K."/>
            <person name="Barry K."/>
            <person name="Labutti K."/>
            <person name="Kuo R."/>
            <person name="Ohm R.A."/>
            <person name="Bhattacharya S.S."/>
            <person name="Shirouzu T."/>
            <person name="Yoshinaga Y."/>
            <person name="Martin F.M."/>
            <person name="Grigoriev I.V."/>
            <person name="Hibbett D.S."/>
        </authorList>
    </citation>
    <scope>NUCLEOTIDE SEQUENCE [LARGE SCALE GENOMIC DNA]</scope>
    <source>
        <strain evidence="2 3">CBS 109695</strain>
    </source>
</reference>
<feature type="compositionally biased region" description="Low complexity" evidence="1">
    <location>
        <begin position="12"/>
        <end position="23"/>
    </location>
</feature>
<name>A0A166S8G0_9AGAM</name>
<feature type="compositionally biased region" description="Polar residues" evidence="1">
    <location>
        <begin position="27"/>
        <end position="37"/>
    </location>
</feature>
<dbReference type="EMBL" id="KV417500">
    <property type="protein sequence ID" value="KZP29143.1"/>
    <property type="molecule type" value="Genomic_DNA"/>
</dbReference>
<evidence type="ECO:0000256" key="1">
    <source>
        <dbReference type="SAM" id="MobiDB-lite"/>
    </source>
</evidence>
<sequence length="609" mass="65368">MSDAQVRNLQATRSSSPDTTSTRVQQRRLSLSGTKSLVVQPGPSPGANPPIGDAERTPETTSAAPLPAPQAGEKRNRSELVAPVASDRADGVIIQAPVFQTGIAPEYSHSAELPTANGPPPAADSPQPTAAKPSDTSLHSLREARPETGDPPNESLNASQHTPWRNGGPLPAGFSRSAVTNRGPPAQMALTDPASPNPLASEHPTYPPPAQPLLNGNTASTEIDIPAATTQGSPSRQSVYTDPQSGLEYVRMDASEEEPFSTPLPSPPKPQPKSIDSYLISLAASNNRRRQREAEAAVAAPPPAIPGTLRTVERPEAGWPRIHGSNPGYLWDGIAEDQMGQWLDDRKPNVLVQVHGKNSWDAEAGQTADDIAGIIKAIYNIETVSVAPGNEQLDENGESRNKNKNDPPHTFLLMFYPLRFIGPHTYIGSLSGLIATNLIQILSARQEQLCDDIRDLLYKQVYEPLMAFTRRNIPDDDFSDVAINPDDEIIMTLGNLEIKVIKTKVAGARQAANVNMYLPLKCINETLRDNILGALQKVKFRTAHFGTGAYHTGWKCSGCRGTDHPSGLCPYREVPTWNHITNPVTLTPGPTPPQNSHTGGAPRGSGRGG</sequence>
<keyword evidence="3" id="KW-1185">Reference proteome</keyword>
<dbReference type="AlphaFoldDB" id="A0A166S8G0"/>
<dbReference type="Proteomes" id="UP000076532">
    <property type="component" value="Unassembled WGS sequence"/>
</dbReference>